<dbReference type="Gene3D" id="1.10.630.10">
    <property type="entry name" value="Cytochrome P450"/>
    <property type="match status" value="1"/>
</dbReference>
<evidence type="ECO:0000256" key="14">
    <source>
        <dbReference type="SAM" id="Phobius"/>
    </source>
</evidence>
<dbReference type="Pfam" id="PF00067">
    <property type="entry name" value="p450"/>
    <property type="match status" value="2"/>
</dbReference>
<sequence>MSLFIEQNFGLPPSMVMSVVSATVTTLLLHKFPLRGDTALFGVIAAFTGANILLSGSTAVTVSLDILFHLSTIVLLTVLYRVSPFHPLWKFPGPFINKVTHLKLFQVVCSGKRHDYINRMHEQYGVFVRTGPNTLSINTHSAIKPLYAASNAMEKSLAYRIGRQHSDGLFFQTGLQEHNERRRLLAGAYSPATLTGWMPVLERRTREYLSCLSARAQGPHGTIELSETTRDWSYDVMGEITFGAAGHLELMRSGDTGGLVQNGAIVTQLIECLEMNIWHRNAQRLIDARKTGEIEGRSDDIASWLLGEHDEKAPKLPSVTLGLESAFTVLAGADTTSGVAIFAFWYLLRNPHMYKRLQAEIDEVVRGYDPEASLSGDLLASLPYLNAVINESLRLGSPFPGLPRVVSAGGVVIDNVYIPEGTVVGCNPYAQMRSPENFYPAPWEFKPERWLPEGLGPDTITRKGALMSFSYGQFSCLGRPLAVMMMRMILARTVLQYDMSFAPEFDMEAFKRGILNFRGTQFRTPLLVVAKLRSPLINSGYVE</sequence>
<comment type="pathway">
    <text evidence="3">Secondary metabolite biosynthesis; terpenoid biosynthesis.</text>
</comment>
<evidence type="ECO:0000313" key="15">
    <source>
        <dbReference type="EMBL" id="KIK60067.1"/>
    </source>
</evidence>
<evidence type="ECO:0000256" key="2">
    <source>
        <dbReference type="ARBA" id="ARBA00004370"/>
    </source>
</evidence>
<dbReference type="PRINTS" id="PR00385">
    <property type="entry name" value="P450"/>
</dbReference>
<evidence type="ECO:0008006" key="17">
    <source>
        <dbReference type="Google" id="ProtNLM"/>
    </source>
</evidence>
<dbReference type="InterPro" id="IPR002401">
    <property type="entry name" value="Cyt_P450_E_grp-I"/>
</dbReference>
<keyword evidence="7 13" id="KW-0479">Metal-binding</keyword>
<evidence type="ECO:0000313" key="16">
    <source>
        <dbReference type="Proteomes" id="UP000053593"/>
    </source>
</evidence>
<gene>
    <name evidence="15" type="ORF">GYMLUDRAFT_618578</name>
</gene>
<protein>
    <recommendedName>
        <fullName evidence="17">Cytochrome P450</fullName>
    </recommendedName>
</protein>
<dbReference type="PANTHER" id="PTHR24305">
    <property type="entry name" value="CYTOCHROME P450"/>
    <property type="match status" value="1"/>
</dbReference>
<organism evidence="15 16">
    <name type="scientific">Collybiopsis luxurians FD-317 M1</name>
    <dbReference type="NCBI Taxonomy" id="944289"/>
    <lineage>
        <taxon>Eukaryota</taxon>
        <taxon>Fungi</taxon>
        <taxon>Dikarya</taxon>
        <taxon>Basidiomycota</taxon>
        <taxon>Agaricomycotina</taxon>
        <taxon>Agaricomycetes</taxon>
        <taxon>Agaricomycetidae</taxon>
        <taxon>Agaricales</taxon>
        <taxon>Marasmiineae</taxon>
        <taxon>Omphalotaceae</taxon>
        <taxon>Collybiopsis</taxon>
        <taxon>Collybiopsis luxurians</taxon>
    </lineage>
</organism>
<dbReference type="GO" id="GO:0016705">
    <property type="term" value="F:oxidoreductase activity, acting on paired donors, with incorporation or reduction of molecular oxygen"/>
    <property type="evidence" value="ECO:0007669"/>
    <property type="project" value="InterPro"/>
</dbReference>
<dbReference type="GO" id="GO:0016020">
    <property type="term" value="C:membrane"/>
    <property type="evidence" value="ECO:0007669"/>
    <property type="project" value="UniProtKB-SubCell"/>
</dbReference>
<keyword evidence="5 13" id="KW-0349">Heme</keyword>
<name>A0A0D0CN21_9AGAR</name>
<dbReference type="GO" id="GO:0020037">
    <property type="term" value="F:heme binding"/>
    <property type="evidence" value="ECO:0007669"/>
    <property type="project" value="InterPro"/>
</dbReference>
<dbReference type="InterPro" id="IPR001128">
    <property type="entry name" value="Cyt_P450"/>
</dbReference>
<accession>A0A0D0CN21</accession>
<keyword evidence="6 14" id="KW-0812">Transmembrane</keyword>
<dbReference type="PRINTS" id="PR00463">
    <property type="entry name" value="EP450I"/>
</dbReference>
<reference evidence="15 16" key="1">
    <citation type="submission" date="2014-04" db="EMBL/GenBank/DDBJ databases">
        <title>Evolutionary Origins and Diversification of the Mycorrhizal Mutualists.</title>
        <authorList>
            <consortium name="DOE Joint Genome Institute"/>
            <consortium name="Mycorrhizal Genomics Consortium"/>
            <person name="Kohler A."/>
            <person name="Kuo A."/>
            <person name="Nagy L.G."/>
            <person name="Floudas D."/>
            <person name="Copeland A."/>
            <person name="Barry K.W."/>
            <person name="Cichocki N."/>
            <person name="Veneault-Fourrey C."/>
            <person name="LaButti K."/>
            <person name="Lindquist E.A."/>
            <person name="Lipzen A."/>
            <person name="Lundell T."/>
            <person name="Morin E."/>
            <person name="Murat C."/>
            <person name="Riley R."/>
            <person name="Ohm R."/>
            <person name="Sun H."/>
            <person name="Tunlid A."/>
            <person name="Henrissat B."/>
            <person name="Grigoriev I.V."/>
            <person name="Hibbett D.S."/>
            <person name="Martin F."/>
        </authorList>
    </citation>
    <scope>NUCLEOTIDE SEQUENCE [LARGE SCALE GENOMIC DNA]</scope>
    <source>
        <strain evidence="15 16">FD-317 M1</strain>
    </source>
</reference>
<dbReference type="GO" id="GO:0005506">
    <property type="term" value="F:iron ion binding"/>
    <property type="evidence" value="ECO:0007669"/>
    <property type="project" value="InterPro"/>
</dbReference>
<keyword evidence="12 14" id="KW-0472">Membrane</keyword>
<dbReference type="HOGENOM" id="CLU_001570_14_10_1"/>
<evidence type="ECO:0000256" key="1">
    <source>
        <dbReference type="ARBA" id="ARBA00001971"/>
    </source>
</evidence>
<evidence type="ECO:0000256" key="4">
    <source>
        <dbReference type="ARBA" id="ARBA00010617"/>
    </source>
</evidence>
<evidence type="ECO:0000256" key="10">
    <source>
        <dbReference type="ARBA" id="ARBA00023004"/>
    </source>
</evidence>
<keyword evidence="10 13" id="KW-0408">Iron</keyword>
<keyword evidence="9" id="KW-0560">Oxidoreductase</keyword>
<dbReference type="OrthoDB" id="6692864at2759"/>
<evidence type="ECO:0000256" key="3">
    <source>
        <dbReference type="ARBA" id="ARBA00004721"/>
    </source>
</evidence>
<dbReference type="GO" id="GO:0004497">
    <property type="term" value="F:monooxygenase activity"/>
    <property type="evidence" value="ECO:0007669"/>
    <property type="project" value="UniProtKB-KW"/>
</dbReference>
<evidence type="ECO:0000256" key="7">
    <source>
        <dbReference type="ARBA" id="ARBA00022723"/>
    </source>
</evidence>
<evidence type="ECO:0000256" key="13">
    <source>
        <dbReference type="PIRSR" id="PIRSR602401-1"/>
    </source>
</evidence>
<comment type="cofactor">
    <cofactor evidence="1 13">
        <name>heme</name>
        <dbReference type="ChEBI" id="CHEBI:30413"/>
    </cofactor>
</comment>
<comment type="subcellular location">
    <subcellularLocation>
        <location evidence="2">Membrane</location>
    </subcellularLocation>
</comment>
<feature type="transmembrane region" description="Helical" evidence="14">
    <location>
        <begin position="325"/>
        <end position="348"/>
    </location>
</feature>
<dbReference type="SUPFAM" id="SSF48264">
    <property type="entry name" value="Cytochrome P450"/>
    <property type="match status" value="1"/>
</dbReference>
<dbReference type="AlphaFoldDB" id="A0A0D0CN21"/>
<evidence type="ECO:0000256" key="9">
    <source>
        <dbReference type="ARBA" id="ARBA00023002"/>
    </source>
</evidence>
<dbReference type="PANTHER" id="PTHR24305:SF166">
    <property type="entry name" value="CYTOCHROME P450 12A4, MITOCHONDRIAL-RELATED"/>
    <property type="match status" value="1"/>
</dbReference>
<feature type="transmembrane region" description="Helical" evidence="14">
    <location>
        <begin position="39"/>
        <end position="60"/>
    </location>
</feature>
<dbReference type="EMBL" id="KN834777">
    <property type="protein sequence ID" value="KIK60067.1"/>
    <property type="molecule type" value="Genomic_DNA"/>
</dbReference>
<keyword evidence="11" id="KW-0503">Monooxygenase</keyword>
<feature type="binding site" description="axial binding residue" evidence="13">
    <location>
        <position position="476"/>
    </location>
    <ligand>
        <name>heme</name>
        <dbReference type="ChEBI" id="CHEBI:30413"/>
    </ligand>
    <ligandPart>
        <name>Fe</name>
        <dbReference type="ChEBI" id="CHEBI:18248"/>
    </ligandPart>
</feature>
<evidence type="ECO:0000256" key="11">
    <source>
        <dbReference type="ARBA" id="ARBA00023033"/>
    </source>
</evidence>
<evidence type="ECO:0000256" key="6">
    <source>
        <dbReference type="ARBA" id="ARBA00022692"/>
    </source>
</evidence>
<comment type="similarity">
    <text evidence="4">Belongs to the cytochrome P450 family.</text>
</comment>
<proteinExistence type="inferred from homology"/>
<dbReference type="InterPro" id="IPR050121">
    <property type="entry name" value="Cytochrome_P450_monoxygenase"/>
</dbReference>
<evidence type="ECO:0000256" key="5">
    <source>
        <dbReference type="ARBA" id="ARBA00022617"/>
    </source>
</evidence>
<keyword evidence="8 14" id="KW-1133">Transmembrane helix</keyword>
<dbReference type="InterPro" id="IPR036396">
    <property type="entry name" value="Cyt_P450_sf"/>
</dbReference>
<dbReference type="Proteomes" id="UP000053593">
    <property type="component" value="Unassembled WGS sequence"/>
</dbReference>
<feature type="transmembrane region" description="Helical" evidence="14">
    <location>
        <begin position="12"/>
        <end position="32"/>
    </location>
</feature>
<evidence type="ECO:0000256" key="12">
    <source>
        <dbReference type="ARBA" id="ARBA00023136"/>
    </source>
</evidence>
<evidence type="ECO:0000256" key="8">
    <source>
        <dbReference type="ARBA" id="ARBA00022989"/>
    </source>
</evidence>
<keyword evidence="16" id="KW-1185">Reference proteome</keyword>